<protein>
    <submittedName>
        <fullName evidence="5">MarR family transcriptional regulator</fullName>
    </submittedName>
</protein>
<dbReference type="SMART" id="SM00347">
    <property type="entry name" value="HTH_MARR"/>
    <property type="match status" value="1"/>
</dbReference>
<dbReference type="EMBL" id="JBBKTX010000025">
    <property type="protein sequence ID" value="MFK4754175.1"/>
    <property type="molecule type" value="Genomic_DNA"/>
</dbReference>
<dbReference type="PRINTS" id="PR00598">
    <property type="entry name" value="HTHMARR"/>
</dbReference>
<accession>A0ABW8NMG1</accession>
<dbReference type="PANTHER" id="PTHR42756">
    <property type="entry name" value="TRANSCRIPTIONAL REGULATOR, MARR"/>
    <property type="match status" value="1"/>
</dbReference>
<name>A0ABW8NMG1_9GAMM</name>
<keyword evidence="2" id="KW-0238">DNA-binding</keyword>
<dbReference type="Pfam" id="PF12802">
    <property type="entry name" value="MarR_2"/>
    <property type="match status" value="1"/>
</dbReference>
<dbReference type="SUPFAM" id="SSF46785">
    <property type="entry name" value="Winged helix' DNA-binding domain"/>
    <property type="match status" value="1"/>
</dbReference>
<dbReference type="InterPro" id="IPR036390">
    <property type="entry name" value="WH_DNA-bd_sf"/>
</dbReference>
<sequence length="152" mass="16647">MNKQISDDIFEAIAALNHQIRARHHQASRDQGAAIAGMEFKALRYIASQTSHQGATQKDLVERSGRDKGQIARVIGNLKKQGLVHAIADEQDKRISRLILTTAGQQLYASFKQVNNEVAEQAISGLTLAECQTLLGLLSKVNNNLATSKNQD</sequence>
<dbReference type="RefSeq" id="WP_416207112.1">
    <property type="nucleotide sequence ID" value="NZ_JBBKTX010000025.1"/>
</dbReference>
<evidence type="ECO:0000313" key="5">
    <source>
        <dbReference type="EMBL" id="MFK4754175.1"/>
    </source>
</evidence>
<organism evidence="5 6">
    <name type="scientific">Oceanobacter antarcticus</name>
    <dbReference type="NCBI Taxonomy" id="3133425"/>
    <lineage>
        <taxon>Bacteria</taxon>
        <taxon>Pseudomonadati</taxon>
        <taxon>Pseudomonadota</taxon>
        <taxon>Gammaproteobacteria</taxon>
        <taxon>Oceanospirillales</taxon>
        <taxon>Oceanospirillaceae</taxon>
        <taxon>Oceanobacter</taxon>
    </lineage>
</organism>
<keyword evidence="6" id="KW-1185">Reference proteome</keyword>
<dbReference type="PANTHER" id="PTHR42756:SF1">
    <property type="entry name" value="TRANSCRIPTIONAL REPRESSOR OF EMRAB OPERON"/>
    <property type="match status" value="1"/>
</dbReference>
<keyword evidence="1" id="KW-0805">Transcription regulation</keyword>
<evidence type="ECO:0000313" key="6">
    <source>
        <dbReference type="Proteomes" id="UP001620597"/>
    </source>
</evidence>
<dbReference type="InterPro" id="IPR000835">
    <property type="entry name" value="HTH_MarR-typ"/>
</dbReference>
<dbReference type="Gene3D" id="1.10.10.10">
    <property type="entry name" value="Winged helix-like DNA-binding domain superfamily/Winged helix DNA-binding domain"/>
    <property type="match status" value="1"/>
</dbReference>
<comment type="caution">
    <text evidence="5">The sequence shown here is derived from an EMBL/GenBank/DDBJ whole genome shotgun (WGS) entry which is preliminary data.</text>
</comment>
<evidence type="ECO:0000259" key="4">
    <source>
        <dbReference type="PROSITE" id="PS50995"/>
    </source>
</evidence>
<feature type="domain" description="HTH marR-type" evidence="4">
    <location>
        <begin position="6"/>
        <end position="143"/>
    </location>
</feature>
<proteinExistence type="predicted"/>
<dbReference type="PROSITE" id="PS50995">
    <property type="entry name" value="HTH_MARR_2"/>
    <property type="match status" value="1"/>
</dbReference>
<keyword evidence="3" id="KW-0804">Transcription</keyword>
<evidence type="ECO:0000256" key="3">
    <source>
        <dbReference type="ARBA" id="ARBA00023163"/>
    </source>
</evidence>
<reference evidence="5 6" key="1">
    <citation type="submission" date="2024-03" db="EMBL/GenBank/DDBJ databases">
        <title>High-quality draft genome sequence of Oceanobacter sp. wDCs-4.</title>
        <authorList>
            <person name="Dong C."/>
        </authorList>
    </citation>
    <scope>NUCLEOTIDE SEQUENCE [LARGE SCALE GENOMIC DNA]</scope>
    <source>
        <strain evidence="6">wDCs-4</strain>
    </source>
</reference>
<dbReference type="Proteomes" id="UP001620597">
    <property type="component" value="Unassembled WGS sequence"/>
</dbReference>
<evidence type="ECO:0000256" key="2">
    <source>
        <dbReference type="ARBA" id="ARBA00023125"/>
    </source>
</evidence>
<evidence type="ECO:0000256" key="1">
    <source>
        <dbReference type="ARBA" id="ARBA00023015"/>
    </source>
</evidence>
<gene>
    <name evidence="5" type="ORF">WG929_17315</name>
</gene>
<dbReference type="InterPro" id="IPR036388">
    <property type="entry name" value="WH-like_DNA-bd_sf"/>
</dbReference>